<dbReference type="Pfam" id="PF01663">
    <property type="entry name" value="Phosphodiest"/>
    <property type="match status" value="1"/>
</dbReference>
<name>A0A382H0Z6_9ZZZZ</name>
<organism evidence="1">
    <name type="scientific">marine metagenome</name>
    <dbReference type="NCBI Taxonomy" id="408172"/>
    <lineage>
        <taxon>unclassified sequences</taxon>
        <taxon>metagenomes</taxon>
        <taxon>ecological metagenomes</taxon>
    </lineage>
</organism>
<dbReference type="SUPFAM" id="SSF53649">
    <property type="entry name" value="Alkaline phosphatase-like"/>
    <property type="match status" value="1"/>
</dbReference>
<protein>
    <submittedName>
        <fullName evidence="1">Uncharacterized protein</fullName>
    </submittedName>
</protein>
<proteinExistence type="predicted"/>
<dbReference type="AlphaFoldDB" id="A0A382H0Z6"/>
<dbReference type="EMBL" id="UINC01058562">
    <property type="protein sequence ID" value="SVB80968.1"/>
    <property type="molecule type" value="Genomic_DNA"/>
</dbReference>
<evidence type="ECO:0000313" key="1">
    <source>
        <dbReference type="EMBL" id="SVB80968.1"/>
    </source>
</evidence>
<accession>A0A382H0Z6</accession>
<feature type="non-terminal residue" evidence="1">
    <location>
        <position position="1"/>
    </location>
</feature>
<reference evidence="1" key="1">
    <citation type="submission" date="2018-05" db="EMBL/GenBank/DDBJ databases">
        <authorList>
            <person name="Lanie J.A."/>
            <person name="Ng W.-L."/>
            <person name="Kazmierczak K.M."/>
            <person name="Andrzejewski T.M."/>
            <person name="Davidsen T.M."/>
            <person name="Wayne K.J."/>
            <person name="Tettelin H."/>
            <person name="Glass J.I."/>
            <person name="Rusch D."/>
            <person name="Podicherti R."/>
            <person name="Tsui H.-C.T."/>
            <person name="Winkler M.E."/>
        </authorList>
    </citation>
    <scope>NUCLEOTIDE SEQUENCE</scope>
</reference>
<gene>
    <name evidence="1" type="ORF">METZ01_LOCUS233822</name>
</gene>
<dbReference type="InterPro" id="IPR002591">
    <property type="entry name" value="Phosphodiest/P_Trfase"/>
</dbReference>
<dbReference type="InterPro" id="IPR017850">
    <property type="entry name" value="Alkaline_phosphatase_core_sf"/>
</dbReference>
<dbReference type="Gene3D" id="3.40.720.10">
    <property type="entry name" value="Alkaline Phosphatase, subunit A"/>
    <property type="match status" value="1"/>
</dbReference>
<sequence length="78" mass="8967">VAFVITGTDRLNHYFWDSYRGDGGYRDQVLDFYRVVDGVVEGVLDRLQDDDVLVVVSDHGFEAQGKTVNLPRRRDHPE</sequence>